<gene>
    <name evidence="16" type="ORF">AN936_12290</name>
</gene>
<comment type="similarity">
    <text evidence="11 12">Belongs to the TonB-dependent receptor family.</text>
</comment>
<dbReference type="Gene3D" id="2.40.170.20">
    <property type="entry name" value="TonB-dependent receptor, beta-barrel domain"/>
    <property type="match status" value="1"/>
</dbReference>
<dbReference type="Proteomes" id="UP000058074">
    <property type="component" value="Chromosome"/>
</dbReference>
<dbReference type="InterPro" id="IPR039426">
    <property type="entry name" value="TonB-dep_rcpt-like"/>
</dbReference>
<evidence type="ECO:0000256" key="13">
    <source>
        <dbReference type="SAM" id="SignalP"/>
    </source>
</evidence>
<dbReference type="InterPro" id="IPR012910">
    <property type="entry name" value="Plug_dom"/>
</dbReference>
<keyword evidence="7" id="KW-0406">Ion transport</keyword>
<dbReference type="Pfam" id="PF07715">
    <property type="entry name" value="Plug"/>
    <property type="match status" value="1"/>
</dbReference>
<dbReference type="PANTHER" id="PTHR32552:SF81">
    <property type="entry name" value="TONB-DEPENDENT OUTER MEMBRANE RECEPTOR"/>
    <property type="match status" value="1"/>
</dbReference>
<evidence type="ECO:0008006" key="18">
    <source>
        <dbReference type="Google" id="ProtNLM"/>
    </source>
</evidence>
<evidence type="ECO:0000256" key="8">
    <source>
        <dbReference type="ARBA" id="ARBA00023077"/>
    </source>
</evidence>
<evidence type="ECO:0000256" key="2">
    <source>
        <dbReference type="ARBA" id="ARBA00022448"/>
    </source>
</evidence>
<reference evidence="16 17" key="1">
    <citation type="journal article" date="2015" name="Genome Announc.">
        <title>Complete Genome Sequence of Polypropylene Glycol- and Polyethylene Glycol-Degrading Sphingopyxis macrogoltabida Strain EY-1.</title>
        <authorList>
            <person name="Ohtsubo Y."/>
            <person name="Nagata Y."/>
            <person name="Numata M."/>
            <person name="Tsuchikane K."/>
            <person name="Hosoyama A."/>
            <person name="Yamazoe A."/>
            <person name="Tsuda M."/>
            <person name="Fujita N."/>
            <person name="Kawai F."/>
        </authorList>
    </citation>
    <scope>NUCLEOTIDE SEQUENCE [LARGE SCALE GENOMIC DNA]</scope>
    <source>
        <strain evidence="16 17">EY-1</strain>
    </source>
</reference>
<dbReference type="InterPro" id="IPR036942">
    <property type="entry name" value="Beta-barrel_TonB_sf"/>
</dbReference>
<evidence type="ECO:0000256" key="7">
    <source>
        <dbReference type="ARBA" id="ARBA00023065"/>
    </source>
</evidence>
<accession>A0A0N9UBW1</accession>
<sequence length="752" mass="80013">MLKRTLLISLLSGCAFAPVAHAQSEAGVEDGSGGDIVVTAQRRESRLQDVPQAVTAFGSETLERLAIRDTESLVRNTPSLTFTPVGPGESNVGLRGLTTDLGLAPAVAVYINDTPFDFRTDAYSGTPNIDLFDMQRVEVLRGPQGTLFGSSSTGGTIRYITNEPDPSGFDAHGEAFVNSVRGGGESYGAKAAVNVPLSANAALRLTGTYEKIAGYIDRYDATLAGLTSPQSDDEVVEKNANDATIFSLRGALRLETGDDLTITPSLFFQRIDADNPIATQSNLPGFGRASAIGPEPSRTDLLVANLTVEKSFGNVELVSSSSYLHKKSDATLDYTALGYNILGEFAPFASLTPAKADTYVQELRLTSSNDGPFNWIAGVYFSHTDQELGQIFVGQAFTDLIDATFGPATGPVGPVSYDYIQRTSDQQLAGFAEVNFDVSETVELIAGLRVYRLKNTLEASCTEVVPGILCGPDTPRITATKTSASPRFTVNFRPNDHTTLYATVSRGFRAGGANATVPPALGCSLAESVGAIFSPDSVWNYEAGAKLETPDRVLTVNGAAYRIEQKGVQLAIPDPCGSTFFANAGDARIDGAELEVSLRPSRHVTVSGQLSYADARFTSVPDTFGAAAGYTEGDRTPETPRWKFALSSELRYPVNDAWEVYARGSWQHVGRTPFAIDGVVSSGRFRPAYDIANFDIGAENGGVEVSLFIRNAFDKRGILAIGSGAVSTIVGAYENVTYAAPRTVGLSVRIKG</sequence>
<feature type="signal peptide" evidence="13">
    <location>
        <begin position="1"/>
        <end position="22"/>
    </location>
</feature>
<evidence type="ECO:0000259" key="14">
    <source>
        <dbReference type="Pfam" id="PF00593"/>
    </source>
</evidence>
<dbReference type="PROSITE" id="PS52016">
    <property type="entry name" value="TONB_DEPENDENT_REC_3"/>
    <property type="match status" value="1"/>
</dbReference>
<evidence type="ECO:0000256" key="10">
    <source>
        <dbReference type="ARBA" id="ARBA00023237"/>
    </source>
</evidence>
<dbReference type="PATRIC" id="fig|33050.5.peg.2539"/>
<dbReference type="EMBL" id="CP012700">
    <property type="protein sequence ID" value="ALH81118.1"/>
    <property type="molecule type" value="Genomic_DNA"/>
</dbReference>
<keyword evidence="2 11" id="KW-0813">Transport</keyword>
<keyword evidence="10 11" id="KW-0998">Cell outer membrane</keyword>
<dbReference type="InterPro" id="IPR000531">
    <property type="entry name" value="Beta-barrel_TonB"/>
</dbReference>
<evidence type="ECO:0000256" key="1">
    <source>
        <dbReference type="ARBA" id="ARBA00004571"/>
    </source>
</evidence>
<dbReference type="Pfam" id="PF00593">
    <property type="entry name" value="TonB_dep_Rec_b-barrel"/>
    <property type="match status" value="1"/>
</dbReference>
<dbReference type="OrthoDB" id="9760333at2"/>
<proteinExistence type="inferred from homology"/>
<evidence type="ECO:0000313" key="17">
    <source>
        <dbReference type="Proteomes" id="UP000058074"/>
    </source>
</evidence>
<evidence type="ECO:0000256" key="12">
    <source>
        <dbReference type="RuleBase" id="RU003357"/>
    </source>
</evidence>
<name>A0A0N9UBW1_SPHMC</name>
<dbReference type="KEGG" id="smag:AN936_12290"/>
<evidence type="ECO:0000259" key="15">
    <source>
        <dbReference type="Pfam" id="PF07715"/>
    </source>
</evidence>
<dbReference type="SUPFAM" id="SSF56935">
    <property type="entry name" value="Porins"/>
    <property type="match status" value="1"/>
</dbReference>
<dbReference type="RefSeq" id="WP_054588395.1">
    <property type="nucleotide sequence ID" value="NZ_CP012700.1"/>
</dbReference>
<dbReference type="GO" id="GO:0009279">
    <property type="term" value="C:cell outer membrane"/>
    <property type="evidence" value="ECO:0007669"/>
    <property type="project" value="UniProtKB-SubCell"/>
</dbReference>
<comment type="subcellular location">
    <subcellularLocation>
        <location evidence="1 11">Cell outer membrane</location>
        <topology evidence="1 11">Multi-pass membrane protein</topology>
    </subcellularLocation>
</comment>
<dbReference type="AlphaFoldDB" id="A0A0N9UBW1"/>
<organism evidence="16 17">
    <name type="scientific">Sphingopyxis macrogoltabida</name>
    <name type="common">Sphingomonas macrogoltabidus</name>
    <dbReference type="NCBI Taxonomy" id="33050"/>
    <lineage>
        <taxon>Bacteria</taxon>
        <taxon>Pseudomonadati</taxon>
        <taxon>Pseudomonadota</taxon>
        <taxon>Alphaproteobacteria</taxon>
        <taxon>Sphingomonadales</taxon>
        <taxon>Sphingomonadaceae</taxon>
        <taxon>Sphingopyxis</taxon>
    </lineage>
</organism>
<feature type="domain" description="TonB-dependent receptor-like beta-barrel" evidence="14">
    <location>
        <begin position="257"/>
        <end position="711"/>
    </location>
</feature>
<keyword evidence="4" id="KW-0410">Iron transport</keyword>
<keyword evidence="13" id="KW-0732">Signal</keyword>
<keyword evidence="8 12" id="KW-0798">TonB box</keyword>
<dbReference type="PANTHER" id="PTHR32552">
    <property type="entry name" value="FERRICHROME IRON RECEPTOR-RELATED"/>
    <property type="match status" value="1"/>
</dbReference>
<protein>
    <recommendedName>
        <fullName evidence="18">TonB-dependent receptor</fullName>
    </recommendedName>
</protein>
<feature type="chain" id="PRO_5006038891" description="TonB-dependent receptor" evidence="13">
    <location>
        <begin position="23"/>
        <end position="752"/>
    </location>
</feature>
<evidence type="ECO:0000256" key="9">
    <source>
        <dbReference type="ARBA" id="ARBA00023136"/>
    </source>
</evidence>
<keyword evidence="6" id="KW-0408">Iron</keyword>
<evidence type="ECO:0000256" key="3">
    <source>
        <dbReference type="ARBA" id="ARBA00022452"/>
    </source>
</evidence>
<evidence type="ECO:0000256" key="6">
    <source>
        <dbReference type="ARBA" id="ARBA00023004"/>
    </source>
</evidence>
<evidence type="ECO:0000256" key="4">
    <source>
        <dbReference type="ARBA" id="ARBA00022496"/>
    </source>
</evidence>
<keyword evidence="5 11" id="KW-0812">Transmembrane</keyword>
<evidence type="ECO:0000313" key="16">
    <source>
        <dbReference type="EMBL" id="ALH81118.1"/>
    </source>
</evidence>
<keyword evidence="9 11" id="KW-0472">Membrane</keyword>
<keyword evidence="3 11" id="KW-1134">Transmembrane beta strand</keyword>
<evidence type="ECO:0000256" key="5">
    <source>
        <dbReference type="ARBA" id="ARBA00022692"/>
    </source>
</evidence>
<dbReference type="GO" id="GO:0006826">
    <property type="term" value="P:iron ion transport"/>
    <property type="evidence" value="ECO:0007669"/>
    <property type="project" value="UniProtKB-KW"/>
</dbReference>
<feature type="domain" description="TonB-dependent receptor plug" evidence="15">
    <location>
        <begin position="47"/>
        <end position="156"/>
    </location>
</feature>
<evidence type="ECO:0000256" key="11">
    <source>
        <dbReference type="PROSITE-ProRule" id="PRU01360"/>
    </source>
</evidence>